<proteinExistence type="predicted"/>
<reference evidence="2" key="1">
    <citation type="submission" date="2022-11" db="UniProtKB">
        <authorList>
            <consortium name="WormBaseParasite"/>
        </authorList>
    </citation>
    <scope>IDENTIFICATION</scope>
</reference>
<accession>A0AC35ESS1</accession>
<evidence type="ECO:0000313" key="1">
    <source>
        <dbReference type="Proteomes" id="UP000887580"/>
    </source>
</evidence>
<name>A0AC35ESS1_9BILA</name>
<dbReference type="WBParaSite" id="PS1159_v2.g10451.t1">
    <property type="protein sequence ID" value="PS1159_v2.g10451.t1"/>
    <property type="gene ID" value="PS1159_v2.g10451"/>
</dbReference>
<dbReference type="Proteomes" id="UP000887580">
    <property type="component" value="Unplaced"/>
</dbReference>
<evidence type="ECO:0000313" key="2">
    <source>
        <dbReference type="WBParaSite" id="PS1159_v2.g10451.t1"/>
    </source>
</evidence>
<sequence length="161" mass="17843">MEATATSCDLDSVKYATLSNHEILTPQNSLNTNTNQNGNSISINNINPRFSIERESKSLVDLTAPNRWSEAPARKNTEANIDLHTPFSKQRGAMPPPPSNTRLHAVNLIQKAQTTITTSTSQNNNFPQHYARGGKSMRGSKEKIVYLRERKALKTIGIVVL</sequence>
<organism evidence="1 2">
    <name type="scientific">Panagrolaimus sp. PS1159</name>
    <dbReference type="NCBI Taxonomy" id="55785"/>
    <lineage>
        <taxon>Eukaryota</taxon>
        <taxon>Metazoa</taxon>
        <taxon>Ecdysozoa</taxon>
        <taxon>Nematoda</taxon>
        <taxon>Chromadorea</taxon>
        <taxon>Rhabditida</taxon>
        <taxon>Tylenchina</taxon>
        <taxon>Panagrolaimomorpha</taxon>
        <taxon>Panagrolaimoidea</taxon>
        <taxon>Panagrolaimidae</taxon>
        <taxon>Panagrolaimus</taxon>
    </lineage>
</organism>
<protein>
    <submittedName>
        <fullName evidence="2">Uncharacterized protein</fullName>
    </submittedName>
</protein>